<organism evidence="8 9">
    <name type="scientific">Candidatus Uhrbacteria bacterium RIFCSPLOWO2_01_FULL_47_24</name>
    <dbReference type="NCBI Taxonomy" id="1802401"/>
    <lineage>
        <taxon>Bacteria</taxon>
        <taxon>Candidatus Uhriibacteriota</taxon>
    </lineage>
</organism>
<dbReference type="InterPro" id="IPR000085">
    <property type="entry name" value="RuvA"/>
</dbReference>
<proteinExistence type="inferred from homology"/>
<dbReference type="Pfam" id="PF14520">
    <property type="entry name" value="HHH_5"/>
    <property type="match status" value="1"/>
</dbReference>
<keyword evidence="8" id="KW-0067">ATP-binding</keyword>
<dbReference type="GO" id="GO:0048476">
    <property type="term" value="C:Holliday junction resolvase complex"/>
    <property type="evidence" value="ECO:0007669"/>
    <property type="project" value="UniProtKB-UniRule"/>
</dbReference>
<dbReference type="GO" id="GO:0009378">
    <property type="term" value="F:four-way junction helicase activity"/>
    <property type="evidence" value="ECO:0007669"/>
    <property type="project" value="InterPro"/>
</dbReference>
<dbReference type="HAMAP" id="MF_00031">
    <property type="entry name" value="DNA_HJ_migration_RuvA"/>
    <property type="match status" value="1"/>
</dbReference>
<evidence type="ECO:0000256" key="4">
    <source>
        <dbReference type="ARBA" id="ARBA00023172"/>
    </source>
</evidence>
<gene>
    <name evidence="6" type="primary">ruvA</name>
    <name evidence="8" type="ORF">A3B21_01230</name>
</gene>
<comment type="caution">
    <text evidence="6">Lacks conserved residue(s) required for the propagation of feature annotation.</text>
</comment>
<feature type="region of interest" description="Domain III" evidence="6">
    <location>
        <begin position="141"/>
        <end position="184"/>
    </location>
</feature>
<evidence type="ECO:0000259" key="7">
    <source>
        <dbReference type="SMART" id="SM00278"/>
    </source>
</evidence>
<dbReference type="InterPro" id="IPR036267">
    <property type="entry name" value="RuvA_C_sf"/>
</dbReference>
<dbReference type="InterPro" id="IPR013849">
    <property type="entry name" value="DNA_helicase_Holl-junc_RuvA_I"/>
</dbReference>
<dbReference type="Gene3D" id="2.40.50.140">
    <property type="entry name" value="Nucleic acid-binding proteins"/>
    <property type="match status" value="1"/>
</dbReference>
<dbReference type="GO" id="GO:0006310">
    <property type="term" value="P:DNA recombination"/>
    <property type="evidence" value="ECO:0007669"/>
    <property type="project" value="UniProtKB-UniRule"/>
</dbReference>
<dbReference type="Pfam" id="PF01330">
    <property type="entry name" value="RuvA_N"/>
    <property type="match status" value="1"/>
</dbReference>
<comment type="function">
    <text evidence="6">The RuvA-RuvB-RuvC complex processes Holliday junction (HJ) DNA during genetic recombination and DNA repair, while the RuvA-RuvB complex plays an important role in the rescue of blocked DNA replication forks via replication fork reversal (RFR). RuvA specifically binds to HJ cruciform DNA, conferring on it an open structure. The RuvB hexamer acts as an ATP-dependent pump, pulling dsDNA into and through the RuvAB complex. HJ branch migration allows RuvC to scan DNA until it finds its consensus sequence, where it cleaves and resolves the cruciform DNA.</text>
</comment>
<evidence type="ECO:0000256" key="5">
    <source>
        <dbReference type="ARBA" id="ARBA00023204"/>
    </source>
</evidence>
<dbReference type="AlphaFoldDB" id="A0A1F7UTN1"/>
<keyword evidence="8" id="KW-0547">Nucleotide-binding</keyword>
<feature type="domain" description="Helix-hairpin-helix DNA-binding motif class 1" evidence="7">
    <location>
        <begin position="72"/>
        <end position="91"/>
    </location>
</feature>
<dbReference type="SUPFAM" id="SSF50249">
    <property type="entry name" value="Nucleic acid-binding proteins"/>
    <property type="match status" value="1"/>
</dbReference>
<keyword evidence="8" id="KW-0347">Helicase</keyword>
<feature type="domain" description="Helix-hairpin-helix DNA-binding motif class 1" evidence="7">
    <location>
        <begin position="106"/>
        <end position="125"/>
    </location>
</feature>
<sequence>MIAYLKGQVRMRGKDSVVVVIDNVGYEVFLPALALEKAKVGEEREFFTHEYLRENARELYGFPTKEELGLFRDLMKVSGVGPKMALNVLSLGASRVREAITKGDAGILGSVSGVGKKTAQKIVLELKGTIEMGDISSQFTEEALDALRRLGYSQREASEALSNVQDAETTEEKIKAALKILGKR</sequence>
<accession>A0A1F7UTN1</accession>
<dbReference type="Pfam" id="PF07499">
    <property type="entry name" value="RuvA_C"/>
    <property type="match status" value="1"/>
</dbReference>
<dbReference type="GO" id="GO:0000400">
    <property type="term" value="F:four-way junction DNA binding"/>
    <property type="evidence" value="ECO:0007669"/>
    <property type="project" value="UniProtKB-UniRule"/>
</dbReference>
<keyword evidence="1 6" id="KW-0963">Cytoplasm</keyword>
<keyword evidence="8" id="KW-0378">Hydrolase</keyword>
<dbReference type="GO" id="GO:0005524">
    <property type="term" value="F:ATP binding"/>
    <property type="evidence" value="ECO:0007669"/>
    <property type="project" value="InterPro"/>
</dbReference>
<dbReference type="NCBIfam" id="TIGR00084">
    <property type="entry name" value="ruvA"/>
    <property type="match status" value="1"/>
</dbReference>
<evidence type="ECO:0000256" key="6">
    <source>
        <dbReference type="HAMAP-Rule" id="MF_00031"/>
    </source>
</evidence>
<evidence type="ECO:0000256" key="2">
    <source>
        <dbReference type="ARBA" id="ARBA00022763"/>
    </source>
</evidence>
<dbReference type="Gene3D" id="1.10.150.20">
    <property type="entry name" value="5' to 3' exonuclease, C-terminal subdomain"/>
    <property type="match status" value="1"/>
</dbReference>
<protein>
    <recommendedName>
        <fullName evidence="6">Holliday junction branch migration complex subunit RuvA</fullName>
    </recommendedName>
</protein>
<dbReference type="Gene3D" id="1.10.8.10">
    <property type="entry name" value="DNA helicase RuvA subunit, C-terminal domain"/>
    <property type="match status" value="1"/>
</dbReference>
<dbReference type="InterPro" id="IPR010994">
    <property type="entry name" value="RuvA_2-like"/>
</dbReference>
<dbReference type="InterPro" id="IPR011114">
    <property type="entry name" value="RuvA_C"/>
</dbReference>
<dbReference type="SUPFAM" id="SSF47781">
    <property type="entry name" value="RuvA domain 2-like"/>
    <property type="match status" value="1"/>
</dbReference>
<dbReference type="InterPro" id="IPR003583">
    <property type="entry name" value="Hlx-hairpin-Hlx_DNA-bd_motif"/>
</dbReference>
<dbReference type="SUPFAM" id="SSF46929">
    <property type="entry name" value="DNA helicase RuvA subunit, C-terminal domain"/>
    <property type="match status" value="1"/>
</dbReference>
<dbReference type="Proteomes" id="UP000176897">
    <property type="component" value="Unassembled WGS sequence"/>
</dbReference>
<evidence type="ECO:0000313" key="8">
    <source>
        <dbReference type="EMBL" id="OGL81017.1"/>
    </source>
</evidence>
<evidence type="ECO:0000256" key="1">
    <source>
        <dbReference type="ARBA" id="ARBA00022490"/>
    </source>
</evidence>
<keyword evidence="2 6" id="KW-0227">DNA damage</keyword>
<dbReference type="SMART" id="SM00278">
    <property type="entry name" value="HhH1"/>
    <property type="match status" value="2"/>
</dbReference>
<dbReference type="STRING" id="1802401.A3B21_01230"/>
<evidence type="ECO:0000313" key="9">
    <source>
        <dbReference type="Proteomes" id="UP000176897"/>
    </source>
</evidence>
<comment type="domain">
    <text evidence="6">Has three domains with a flexible linker between the domains II and III and assumes an 'L' shape. Domain III is highly mobile and contacts RuvB.</text>
</comment>
<dbReference type="GO" id="GO:0009379">
    <property type="term" value="C:Holliday junction helicase complex"/>
    <property type="evidence" value="ECO:0007669"/>
    <property type="project" value="InterPro"/>
</dbReference>
<dbReference type="GO" id="GO:0006281">
    <property type="term" value="P:DNA repair"/>
    <property type="evidence" value="ECO:0007669"/>
    <property type="project" value="UniProtKB-UniRule"/>
</dbReference>
<comment type="similarity">
    <text evidence="6">Belongs to the RuvA family.</text>
</comment>
<name>A0A1F7UTN1_9BACT</name>
<reference evidence="8 9" key="1">
    <citation type="journal article" date="2016" name="Nat. Commun.">
        <title>Thousands of microbial genomes shed light on interconnected biogeochemical processes in an aquifer system.</title>
        <authorList>
            <person name="Anantharaman K."/>
            <person name="Brown C.T."/>
            <person name="Hug L.A."/>
            <person name="Sharon I."/>
            <person name="Castelle C.J."/>
            <person name="Probst A.J."/>
            <person name="Thomas B.C."/>
            <person name="Singh A."/>
            <person name="Wilkins M.J."/>
            <person name="Karaoz U."/>
            <person name="Brodie E.L."/>
            <person name="Williams K.H."/>
            <person name="Hubbard S.S."/>
            <person name="Banfield J.F."/>
        </authorList>
    </citation>
    <scope>NUCLEOTIDE SEQUENCE [LARGE SCALE GENOMIC DNA]</scope>
</reference>
<evidence type="ECO:0000256" key="3">
    <source>
        <dbReference type="ARBA" id="ARBA00023125"/>
    </source>
</evidence>
<comment type="caution">
    <text evidence="8">The sequence shown here is derived from an EMBL/GenBank/DDBJ whole genome shotgun (WGS) entry which is preliminary data.</text>
</comment>
<dbReference type="GO" id="GO:0005737">
    <property type="term" value="C:cytoplasm"/>
    <property type="evidence" value="ECO:0007669"/>
    <property type="project" value="UniProtKB-SubCell"/>
</dbReference>
<dbReference type="EMBL" id="MGEJ01000011">
    <property type="protein sequence ID" value="OGL81017.1"/>
    <property type="molecule type" value="Genomic_DNA"/>
</dbReference>
<dbReference type="InterPro" id="IPR012340">
    <property type="entry name" value="NA-bd_OB-fold"/>
</dbReference>
<keyword evidence="5 6" id="KW-0234">DNA repair</keyword>
<comment type="subunit">
    <text evidence="6">Homotetramer. Forms an RuvA(8)-RuvB(12)-Holliday junction (HJ) complex. HJ DNA is sandwiched between 2 RuvA tetramers; dsDNA enters through RuvA and exits via RuvB. An RuvB hexamer assembles on each DNA strand where it exits the tetramer. Each RuvB hexamer is contacted by two RuvA subunits (via domain III) on 2 adjacent RuvB subunits; this complex drives branch migration. In the full resolvosome a probable DNA-RuvA(4)-RuvB(12)-RuvC(2) complex forms which resolves the HJ.</text>
</comment>
<keyword evidence="3 6" id="KW-0238">DNA-binding</keyword>
<dbReference type="CDD" id="cd14332">
    <property type="entry name" value="UBA_RuvA_C"/>
    <property type="match status" value="1"/>
</dbReference>
<keyword evidence="4 6" id="KW-0233">DNA recombination</keyword>
<comment type="subcellular location">
    <subcellularLocation>
        <location evidence="6">Cytoplasm</location>
    </subcellularLocation>
</comment>